<dbReference type="PANTHER" id="PTHR32305:SF15">
    <property type="entry name" value="PROTEIN RHSA-RELATED"/>
    <property type="match status" value="1"/>
</dbReference>
<feature type="region of interest" description="Disordered" evidence="2">
    <location>
        <begin position="334"/>
        <end position="415"/>
    </location>
</feature>
<dbReference type="NCBIfam" id="TIGR01643">
    <property type="entry name" value="YD_repeat_2x"/>
    <property type="match status" value="6"/>
</dbReference>
<evidence type="ECO:0000259" key="4">
    <source>
        <dbReference type="Pfam" id="PF25023"/>
    </source>
</evidence>
<dbReference type="EMBL" id="VLNT01000001">
    <property type="protein sequence ID" value="TSD68343.1"/>
    <property type="molecule type" value="Genomic_DNA"/>
</dbReference>
<feature type="compositionally biased region" description="Low complexity" evidence="2">
    <location>
        <begin position="345"/>
        <end position="356"/>
    </location>
</feature>
<feature type="domain" description="Teneurin-like YD-shell" evidence="4">
    <location>
        <begin position="471"/>
        <end position="609"/>
    </location>
</feature>
<dbReference type="Pfam" id="PF05593">
    <property type="entry name" value="RHS_repeat"/>
    <property type="match status" value="3"/>
</dbReference>
<dbReference type="Gene3D" id="2.180.10.10">
    <property type="entry name" value="RHS repeat-associated core"/>
    <property type="match status" value="2"/>
</dbReference>
<dbReference type="InterPro" id="IPR050708">
    <property type="entry name" value="T6SS_VgrG/RHS"/>
</dbReference>
<dbReference type="NCBIfam" id="TIGR03696">
    <property type="entry name" value="Rhs_assc_core"/>
    <property type="match status" value="1"/>
</dbReference>
<comment type="caution">
    <text evidence="5">The sequence shown here is derived from an EMBL/GenBank/DDBJ whole genome shotgun (WGS) entry which is preliminary data.</text>
</comment>
<keyword evidence="6" id="KW-1185">Reference proteome</keyword>
<evidence type="ECO:0000256" key="1">
    <source>
        <dbReference type="ARBA" id="ARBA00022737"/>
    </source>
</evidence>
<dbReference type="RefSeq" id="WP_143911291.1">
    <property type="nucleotide sequence ID" value="NZ_VLNT01000001.1"/>
</dbReference>
<dbReference type="AlphaFoldDB" id="A0A554SPQ2"/>
<dbReference type="InterPro" id="IPR045351">
    <property type="entry name" value="DUF6531"/>
</dbReference>
<feature type="compositionally biased region" description="Polar residues" evidence="2">
    <location>
        <begin position="357"/>
        <end position="370"/>
    </location>
</feature>
<feature type="domain" description="Teneurin-like YD-shell" evidence="4">
    <location>
        <begin position="770"/>
        <end position="1011"/>
    </location>
</feature>
<dbReference type="InterPro" id="IPR056823">
    <property type="entry name" value="TEN-like_YD-shell"/>
</dbReference>
<dbReference type="InterPro" id="IPR022385">
    <property type="entry name" value="Rhs_assc_core"/>
</dbReference>
<proteinExistence type="predicted"/>
<organism evidence="5 6">
    <name type="scientific">Aeromicrobium piscarium</name>
    <dbReference type="NCBI Taxonomy" id="2590901"/>
    <lineage>
        <taxon>Bacteria</taxon>
        <taxon>Bacillati</taxon>
        <taxon>Actinomycetota</taxon>
        <taxon>Actinomycetes</taxon>
        <taxon>Propionibacteriales</taxon>
        <taxon>Nocardioidaceae</taxon>
        <taxon>Aeromicrobium</taxon>
    </lineage>
</organism>
<feature type="region of interest" description="Disordered" evidence="2">
    <location>
        <begin position="611"/>
        <end position="631"/>
    </location>
</feature>
<feature type="domain" description="Teneurin-like YD-shell" evidence="4">
    <location>
        <begin position="622"/>
        <end position="749"/>
    </location>
</feature>
<evidence type="ECO:0000259" key="3">
    <source>
        <dbReference type="Pfam" id="PF20148"/>
    </source>
</evidence>
<sequence length="1101" mass="116038">MRARLLGVVVGSTVAIGGMLVFVPAVAEPGGGERPGSVWEAPAEVNREPVGEIPEGDWSADLAAEEIADDEAELRTLMSAGDDEVAAPGLGVQEHYGFEEFGLDDIHTAAVNLGNGNLVVRAEDLAINGPGIGLSLDRFYNGLSQRFGGYGPKWSISAAHDIGLEVGPTMVVFRAPSGFRAHFTEADGGWQTPPGLQADLAQQDNGEWVVTYRQNGERLVFTAGGFLLRNEDRNGNALTYAYGANNRVASVTDAAGRVTSYEYTGVRVSTITDPAGRVFEFGYDDDQRLTSVKGADGATRHYGYDDSGRLTRITTAEGSVTSFGYDDRNRVSSVDRHLTSGEPDSTAATTSFSYAAGQTTLTDPDGNDSTIELDDDGRVTSVTDPLGRTRSQEWTPNSQVATQTDAMGGGTGEGNVTSYSYDDANNPTQVQLPTGAAANATYGIDDGCASPTSGHPHLVKCSTDPEGGQKTFAYDGPGNLTHQTDTTNDSGGQELSYTHHGIDGASCGGKQGQQCSSTNGNGHTTQYTYDGDGNLATVTPPGPVAPTTYSYDSVGRVTQTEQGDQVIGYVYDAADRLVQQTEEVAGEGAWESDTVYDFDNDGQLTAEVRSGEPIGGGAYGAQSRRDHSYDTRGNTTAVQTRVPADGSEFDVTIAMGYDSRGNMTSHDDGVTGARTYAYDAASQLTQLTDPGGSVTFTYDDNGNETGRSLPGGASISKEYDDSSRPTRISSVDGDEESVSDYSYSFDDDGVDRSKIQARTDHVGIHAPTGSTISYSYDSLGRLVDANESGGEHWTYEYDLNGNRTKSGGATTTYNEADQITGEDSNSTTQFAYDNRGNLEQAFMTGSYGFASSNQLDAVGYVGSSWASDYFAYIDSSNTSRVKVEEITRWPFQRSDVTYEAESSLGLARTSTLLHGENEPSHESITRSPDGSVISVARDGDTRYTVSDHQGSTVAVIDNAGEVAERYAYDPFGQARGGVAQDSLAGYAGGQTGPLGTIKFGARYYVPTFGVFNQMDPAGEEQNPYLYAAGDPINNVDPTGLDTDWASLSQMAGSCLTAGEIGAAAGGWAGTWVFPGLGSAAGATIGGLYGCGTGMLITGATS</sequence>
<evidence type="ECO:0000256" key="2">
    <source>
        <dbReference type="SAM" id="MobiDB-lite"/>
    </source>
</evidence>
<keyword evidence="1" id="KW-0677">Repeat</keyword>
<protein>
    <submittedName>
        <fullName evidence="5">RHS repeat-associated core domain-containing protein</fullName>
    </submittedName>
</protein>
<name>A0A554SPQ2_9ACTN</name>
<feature type="domain" description="DUF6531" evidence="3">
    <location>
        <begin position="111"/>
        <end position="183"/>
    </location>
</feature>
<feature type="region of interest" description="Disordered" evidence="2">
    <location>
        <begin position="701"/>
        <end position="747"/>
    </location>
</feature>
<dbReference type="Proteomes" id="UP000316988">
    <property type="component" value="Unassembled WGS sequence"/>
</dbReference>
<evidence type="ECO:0000313" key="5">
    <source>
        <dbReference type="EMBL" id="TSD68343.1"/>
    </source>
</evidence>
<dbReference type="Pfam" id="PF20148">
    <property type="entry name" value="DUF6531"/>
    <property type="match status" value="1"/>
</dbReference>
<accession>A0A554SPQ2</accession>
<dbReference type="Pfam" id="PF25023">
    <property type="entry name" value="TEN_YD-shell"/>
    <property type="match status" value="3"/>
</dbReference>
<dbReference type="OrthoDB" id="5150353at2"/>
<evidence type="ECO:0000313" key="6">
    <source>
        <dbReference type="Proteomes" id="UP000316988"/>
    </source>
</evidence>
<gene>
    <name evidence="5" type="ORF">FNM00_01745</name>
</gene>
<reference evidence="5 6" key="1">
    <citation type="submission" date="2019-07" db="EMBL/GenBank/DDBJ databases">
        <authorList>
            <person name="Zhao L.H."/>
        </authorList>
    </citation>
    <scope>NUCLEOTIDE SEQUENCE [LARGE SCALE GENOMIC DNA]</scope>
    <source>
        <strain evidence="5 6">Co35</strain>
    </source>
</reference>
<dbReference type="InterPro" id="IPR031325">
    <property type="entry name" value="RHS_repeat"/>
</dbReference>
<dbReference type="PANTHER" id="PTHR32305">
    <property type="match status" value="1"/>
</dbReference>
<feature type="compositionally biased region" description="Polar residues" evidence="2">
    <location>
        <begin position="392"/>
        <end position="405"/>
    </location>
</feature>
<dbReference type="InterPro" id="IPR006530">
    <property type="entry name" value="YD"/>
</dbReference>